<feature type="transmembrane region" description="Helical" evidence="14">
    <location>
        <begin position="21"/>
        <end position="43"/>
    </location>
</feature>
<proteinExistence type="inferred from homology"/>
<feature type="transmembrane region" description="Helical" evidence="14">
    <location>
        <begin position="198"/>
        <end position="218"/>
    </location>
</feature>
<dbReference type="Proteomes" id="UP001283361">
    <property type="component" value="Unassembled WGS sequence"/>
</dbReference>
<name>A0AAE0XYQ4_9GAST</name>
<protein>
    <recommendedName>
        <fullName evidence="4 14">Very-long-chain (3R)-3-hydroxyacyl-CoA dehydratase</fullName>
        <ecNumber evidence="4 14">4.2.1.134</ecNumber>
    </recommendedName>
</protein>
<evidence type="ECO:0000256" key="7">
    <source>
        <dbReference type="ARBA" id="ARBA00022832"/>
    </source>
</evidence>
<comment type="function">
    <text evidence="14">Catalyzes the third of the four reactions of the long-chain fatty acids elongation cycle. This endoplasmic reticulum-bound enzymatic process, allows the addition of two carbons to the chain of long- and very long-chain fatty acids/VLCFAs per cycle. This enzyme catalyzes the dehydration of the 3-hydroxyacyl-CoA intermediate into trans-2,3-enoyl-CoA, within each cycle of fatty acid elongation. Thereby, it participates to the production of VLCFAs of different chain lengths that are involved in multiple biological processes as precursors of membrane lipids and lipid mediators.</text>
</comment>
<keyword evidence="6 14" id="KW-0812">Transmembrane</keyword>
<comment type="caution">
    <text evidence="14">Lacks conserved residue(s) required for the propagation of feature annotation.</text>
</comment>
<dbReference type="EC" id="4.2.1.134" evidence="4 14"/>
<reference evidence="15" key="1">
    <citation type="journal article" date="2023" name="G3 (Bethesda)">
        <title>A reference genome for the long-term kleptoplast-retaining sea slug Elysia crispata morphotype clarki.</title>
        <authorList>
            <person name="Eastman K.E."/>
            <person name="Pendleton A.L."/>
            <person name="Shaikh M.A."/>
            <person name="Suttiyut T."/>
            <person name="Ogas R."/>
            <person name="Tomko P."/>
            <person name="Gavelis G."/>
            <person name="Widhalm J.R."/>
            <person name="Wisecaver J.H."/>
        </authorList>
    </citation>
    <scope>NUCLEOTIDE SEQUENCE</scope>
    <source>
        <strain evidence="15">ECLA1</strain>
    </source>
</reference>
<evidence type="ECO:0000256" key="10">
    <source>
        <dbReference type="ARBA" id="ARBA00023136"/>
    </source>
</evidence>
<evidence type="ECO:0000256" key="14">
    <source>
        <dbReference type="RuleBase" id="RU363109"/>
    </source>
</evidence>
<keyword evidence="12 14" id="KW-0456">Lyase</keyword>
<evidence type="ECO:0000256" key="11">
    <source>
        <dbReference type="ARBA" id="ARBA00023160"/>
    </source>
</evidence>
<keyword evidence="7 14" id="KW-0276">Fatty acid metabolism</keyword>
<feature type="transmembrane region" description="Helical" evidence="14">
    <location>
        <begin position="132"/>
        <end position="151"/>
    </location>
</feature>
<evidence type="ECO:0000256" key="6">
    <source>
        <dbReference type="ARBA" id="ARBA00022692"/>
    </source>
</evidence>
<comment type="similarity">
    <text evidence="3 14">Belongs to the very long-chain fatty acids dehydratase HACD family.</text>
</comment>
<comment type="subcellular location">
    <subcellularLocation>
        <location evidence="14">Endoplasmic reticulum membrane</location>
        <topology evidence="14">Multi-pass membrane protein</topology>
    </subcellularLocation>
    <subcellularLocation>
        <location evidence="1">Membrane</location>
        <topology evidence="1">Multi-pass membrane protein</topology>
    </subcellularLocation>
</comment>
<evidence type="ECO:0000256" key="9">
    <source>
        <dbReference type="ARBA" id="ARBA00023098"/>
    </source>
</evidence>
<evidence type="ECO:0000256" key="3">
    <source>
        <dbReference type="ARBA" id="ARBA00007811"/>
    </source>
</evidence>
<gene>
    <name evidence="15" type="ORF">RRG08_036564</name>
</gene>
<dbReference type="AlphaFoldDB" id="A0AAE0XYQ4"/>
<keyword evidence="10 14" id="KW-0472">Membrane</keyword>
<dbReference type="EMBL" id="JAWDGP010007343">
    <property type="protein sequence ID" value="KAK3724587.1"/>
    <property type="molecule type" value="Genomic_DNA"/>
</dbReference>
<dbReference type="GO" id="GO:0005789">
    <property type="term" value="C:endoplasmic reticulum membrane"/>
    <property type="evidence" value="ECO:0007669"/>
    <property type="project" value="UniProtKB-SubCell"/>
</dbReference>
<comment type="caution">
    <text evidence="15">The sequence shown here is derived from an EMBL/GenBank/DDBJ whole genome shotgun (WGS) entry which is preliminary data.</text>
</comment>
<evidence type="ECO:0000313" key="15">
    <source>
        <dbReference type="EMBL" id="KAK3724587.1"/>
    </source>
</evidence>
<evidence type="ECO:0000256" key="13">
    <source>
        <dbReference type="ARBA" id="ARBA00036671"/>
    </source>
</evidence>
<dbReference type="GO" id="GO:0030497">
    <property type="term" value="P:fatty acid elongation"/>
    <property type="evidence" value="ECO:0007669"/>
    <property type="project" value="TreeGrafter"/>
</dbReference>
<dbReference type="GO" id="GO:0030148">
    <property type="term" value="P:sphingolipid biosynthetic process"/>
    <property type="evidence" value="ECO:0007669"/>
    <property type="project" value="TreeGrafter"/>
</dbReference>
<dbReference type="Pfam" id="PF04387">
    <property type="entry name" value="PTPLA"/>
    <property type="match status" value="1"/>
</dbReference>
<dbReference type="PANTHER" id="PTHR11035:SF3">
    <property type="entry name" value="VERY-LONG-CHAIN (3R)-3-HYDROXYACYL-COA DEHYDRATASE"/>
    <property type="match status" value="1"/>
</dbReference>
<feature type="transmembrane region" description="Helical" evidence="14">
    <location>
        <begin position="158"/>
        <end position="178"/>
    </location>
</feature>
<organism evidence="15 16">
    <name type="scientific">Elysia crispata</name>
    <name type="common">lettuce slug</name>
    <dbReference type="NCBI Taxonomy" id="231223"/>
    <lineage>
        <taxon>Eukaryota</taxon>
        <taxon>Metazoa</taxon>
        <taxon>Spiralia</taxon>
        <taxon>Lophotrochozoa</taxon>
        <taxon>Mollusca</taxon>
        <taxon>Gastropoda</taxon>
        <taxon>Heterobranchia</taxon>
        <taxon>Euthyneura</taxon>
        <taxon>Panpulmonata</taxon>
        <taxon>Sacoglossa</taxon>
        <taxon>Placobranchoidea</taxon>
        <taxon>Plakobranchidae</taxon>
        <taxon>Elysia</taxon>
    </lineage>
</organism>
<comment type="catalytic activity">
    <reaction evidence="13 14">
        <text>a very-long-chain (3R)-3-hydroxyacyl-CoA = a very-long-chain (2E)-enoyl-CoA + H2O</text>
        <dbReference type="Rhea" id="RHEA:45812"/>
        <dbReference type="ChEBI" id="CHEBI:15377"/>
        <dbReference type="ChEBI" id="CHEBI:83728"/>
        <dbReference type="ChEBI" id="CHEBI:85440"/>
        <dbReference type="EC" id="4.2.1.134"/>
    </reaction>
</comment>
<evidence type="ECO:0000256" key="2">
    <source>
        <dbReference type="ARBA" id="ARBA00005194"/>
    </source>
</evidence>
<keyword evidence="14" id="KW-0256">Endoplasmic reticulum</keyword>
<evidence type="ECO:0000256" key="1">
    <source>
        <dbReference type="ARBA" id="ARBA00004141"/>
    </source>
</evidence>
<sequence length="241" mass="27813">MANPSPAKPAKRQGKGENPLVKGYLVAYNVSQMLGWMALLVIMLSHLITKRTVLGLYKQVEDILLICQTAAVLEILHSLVGLVRSNWVLTAFQVYSRVFLLWGVVWSVPAASEGIPVVLWFTAWTVTEIIRYSFYFFSLLPGEVPYLLVWLRYTLFIFLYPIGVTGELMSIFAALPVVKKNHMYSFDLPNKWNVSFNYYYYLCFIIFSYLPVFPQLYLHMFGQRRKVLGSRSNESPQKKEN</sequence>
<keyword evidence="16" id="KW-1185">Reference proteome</keyword>
<keyword evidence="5 14" id="KW-0444">Lipid biosynthesis</keyword>
<evidence type="ECO:0000256" key="12">
    <source>
        <dbReference type="ARBA" id="ARBA00023239"/>
    </source>
</evidence>
<keyword evidence="9 14" id="KW-0443">Lipid metabolism</keyword>
<comment type="pathway">
    <text evidence="2 14">Lipid metabolism; fatty acid biosynthesis.</text>
</comment>
<keyword evidence="11 14" id="KW-0275">Fatty acid biosynthesis</keyword>
<dbReference type="InterPro" id="IPR007482">
    <property type="entry name" value="Tyr_Pase-like_PTPLA"/>
</dbReference>
<evidence type="ECO:0000256" key="5">
    <source>
        <dbReference type="ARBA" id="ARBA00022516"/>
    </source>
</evidence>
<evidence type="ECO:0000256" key="8">
    <source>
        <dbReference type="ARBA" id="ARBA00022989"/>
    </source>
</evidence>
<dbReference type="PANTHER" id="PTHR11035">
    <property type="entry name" value="VERY-LONG-CHAIN (3R)-3-HYDROXYACYL-COA DEHYDRATASE"/>
    <property type="match status" value="1"/>
</dbReference>
<dbReference type="GO" id="GO:0102158">
    <property type="term" value="F:very-long-chain (3R)-3-hydroxyacyl-CoA dehydratase activity"/>
    <property type="evidence" value="ECO:0007669"/>
    <property type="project" value="UniProtKB-EC"/>
</dbReference>
<evidence type="ECO:0000256" key="4">
    <source>
        <dbReference type="ARBA" id="ARBA00013122"/>
    </source>
</evidence>
<dbReference type="GO" id="GO:0042761">
    <property type="term" value="P:very long-chain fatty acid biosynthetic process"/>
    <property type="evidence" value="ECO:0007669"/>
    <property type="project" value="TreeGrafter"/>
</dbReference>
<evidence type="ECO:0000313" key="16">
    <source>
        <dbReference type="Proteomes" id="UP001283361"/>
    </source>
</evidence>
<keyword evidence="8 14" id="KW-1133">Transmembrane helix</keyword>
<accession>A0AAE0XYQ4</accession>